<evidence type="ECO:0000313" key="2">
    <source>
        <dbReference type="EMBL" id="WOH35793.1"/>
    </source>
</evidence>
<organism evidence="2 3">
    <name type="scientific">Thalassotalea fonticola</name>
    <dbReference type="NCBI Taxonomy" id="3065649"/>
    <lineage>
        <taxon>Bacteria</taxon>
        <taxon>Pseudomonadati</taxon>
        <taxon>Pseudomonadota</taxon>
        <taxon>Gammaproteobacteria</taxon>
        <taxon>Alteromonadales</taxon>
        <taxon>Colwelliaceae</taxon>
        <taxon>Thalassotalea</taxon>
    </lineage>
</organism>
<evidence type="ECO:0000256" key="1">
    <source>
        <dbReference type="ARBA" id="ARBA00005367"/>
    </source>
</evidence>
<protein>
    <submittedName>
        <fullName evidence="2">YacL family protein</fullName>
    </submittedName>
</protein>
<reference evidence="2 3" key="1">
    <citation type="submission" date="2023-09" db="EMBL/GenBank/DDBJ databases">
        <authorList>
            <person name="Qi X."/>
        </authorList>
    </citation>
    <scope>NUCLEOTIDE SEQUENCE [LARGE SCALE GENOMIC DNA]</scope>
    <source>
        <strain evidence="2 3">S1-1</strain>
    </source>
</reference>
<accession>A0ABZ0GJ22</accession>
<proteinExistence type="inferred from homology"/>
<dbReference type="InterPro" id="IPR008249">
    <property type="entry name" value="UPF0231"/>
</dbReference>
<dbReference type="Pfam" id="PF06062">
    <property type="entry name" value="UPF0231"/>
    <property type="match status" value="1"/>
</dbReference>
<dbReference type="PIRSF" id="PIRSF006287">
    <property type="entry name" value="UCP006287"/>
    <property type="match status" value="1"/>
</dbReference>
<name>A0ABZ0GJ22_9GAMM</name>
<evidence type="ECO:0000313" key="3">
    <source>
        <dbReference type="Proteomes" id="UP001301442"/>
    </source>
</evidence>
<keyword evidence="3" id="KW-1185">Reference proteome</keyword>
<dbReference type="EMBL" id="CP136600">
    <property type="protein sequence ID" value="WOH35793.1"/>
    <property type="molecule type" value="Genomic_DNA"/>
</dbReference>
<sequence>MEYTFKTDFITGLPLAQFSYGHEAFAPWLEQEVSKDLVKLEQVIEFITGINVQTDNLIGKEYTLTVENGEVEVKANAENIESMLPEHLLDDVDDFEQDSMATCGIEDFKIMLKSWQQFIQ</sequence>
<dbReference type="RefSeq" id="WP_348394610.1">
    <property type="nucleotide sequence ID" value="NZ_CP136600.1"/>
</dbReference>
<dbReference type="Proteomes" id="UP001301442">
    <property type="component" value="Chromosome"/>
</dbReference>
<comment type="similarity">
    <text evidence="1">Belongs to the UPF0231 family.</text>
</comment>
<gene>
    <name evidence="2" type="ORF">RI844_10410</name>
</gene>